<dbReference type="Proteomes" id="UP000294847">
    <property type="component" value="Chromosome 5"/>
</dbReference>
<evidence type="ECO:0000313" key="4">
    <source>
        <dbReference type="Proteomes" id="UP000294847"/>
    </source>
</evidence>
<dbReference type="AlphaFoldDB" id="A0A4P7NL15"/>
<dbReference type="InterPro" id="IPR052973">
    <property type="entry name" value="Fungal_sec-metab_reg_TF"/>
</dbReference>
<keyword evidence="1" id="KW-0539">Nucleus</keyword>
<proteinExistence type="predicted"/>
<reference evidence="3 4" key="1">
    <citation type="journal article" date="2019" name="Mol. Biol. Evol.">
        <title>Blast fungal genomes show frequent chromosomal changes, gene gains and losses, and effector gene turnover.</title>
        <authorList>
            <person name="Gomez Luciano L.B."/>
            <person name="Jason Tsai I."/>
            <person name="Chuma I."/>
            <person name="Tosa Y."/>
            <person name="Chen Y.H."/>
            <person name="Li J.Y."/>
            <person name="Li M.Y."/>
            <person name="Jade Lu M.Y."/>
            <person name="Nakayashiki H."/>
            <person name="Li W.H."/>
        </authorList>
    </citation>
    <scope>NUCLEOTIDE SEQUENCE [LARGE SCALE GENOMIC DNA]</scope>
    <source>
        <strain evidence="3">MZ5-1-6</strain>
    </source>
</reference>
<dbReference type="GO" id="GO:0000981">
    <property type="term" value="F:DNA-binding transcription factor activity, RNA polymerase II-specific"/>
    <property type="evidence" value="ECO:0007669"/>
    <property type="project" value="InterPro"/>
</dbReference>
<evidence type="ECO:0008006" key="5">
    <source>
        <dbReference type="Google" id="ProtNLM"/>
    </source>
</evidence>
<name>A0A4P7NL15_PYROR</name>
<dbReference type="InterPro" id="IPR001138">
    <property type="entry name" value="Zn2Cys6_DnaBD"/>
</dbReference>
<feature type="compositionally biased region" description="Polar residues" evidence="2">
    <location>
        <begin position="41"/>
        <end position="54"/>
    </location>
</feature>
<evidence type="ECO:0000256" key="2">
    <source>
        <dbReference type="SAM" id="MobiDB-lite"/>
    </source>
</evidence>
<dbReference type="CDD" id="cd00067">
    <property type="entry name" value="GAL4"/>
    <property type="match status" value="1"/>
</dbReference>
<protein>
    <recommendedName>
        <fullName evidence="5">Zn(2)-C6 fungal-type domain-containing protein</fullName>
    </recommendedName>
</protein>
<dbReference type="PANTHER" id="PTHR35392">
    <property type="entry name" value="ZN(II)2CYS6 TRANSCRIPTION FACTOR (EUROFUNG)-RELATED-RELATED"/>
    <property type="match status" value="1"/>
</dbReference>
<dbReference type="GO" id="GO:0008270">
    <property type="term" value="F:zinc ion binding"/>
    <property type="evidence" value="ECO:0007669"/>
    <property type="project" value="InterPro"/>
</dbReference>
<evidence type="ECO:0000256" key="1">
    <source>
        <dbReference type="ARBA" id="ARBA00023242"/>
    </source>
</evidence>
<evidence type="ECO:0000313" key="3">
    <source>
        <dbReference type="EMBL" id="QBZ62759.1"/>
    </source>
</evidence>
<feature type="region of interest" description="Disordered" evidence="2">
    <location>
        <begin position="163"/>
        <end position="187"/>
    </location>
</feature>
<gene>
    <name evidence="3" type="ORF">PoMZ_11646</name>
</gene>
<accession>A0A4P7NL15</accession>
<dbReference type="EMBL" id="CP034208">
    <property type="protein sequence ID" value="QBZ62759.1"/>
    <property type="molecule type" value="Genomic_DNA"/>
</dbReference>
<dbReference type="PANTHER" id="PTHR35392:SF3">
    <property type="entry name" value="ZN(2)-C6 FUNGAL-TYPE DOMAIN-CONTAINING PROTEIN"/>
    <property type="match status" value="1"/>
</dbReference>
<organism evidence="3 4">
    <name type="scientific">Pyricularia oryzae</name>
    <name type="common">Rice blast fungus</name>
    <name type="synonym">Magnaporthe oryzae</name>
    <dbReference type="NCBI Taxonomy" id="318829"/>
    <lineage>
        <taxon>Eukaryota</taxon>
        <taxon>Fungi</taxon>
        <taxon>Dikarya</taxon>
        <taxon>Ascomycota</taxon>
        <taxon>Pezizomycotina</taxon>
        <taxon>Sordariomycetes</taxon>
        <taxon>Sordariomycetidae</taxon>
        <taxon>Magnaporthales</taxon>
        <taxon>Pyriculariaceae</taxon>
        <taxon>Pyricularia</taxon>
    </lineage>
</organism>
<sequence length="871" mass="97563">MATMVQEFGNFMPESTLESTTSIHACTRMPWEEEARFTHDLQSNPNMPFNSRNTWRPARMNDDGPPAPKRRRGYGHVLSPAEPVYQGSASSPVMPNTQAPAMNPRNNQFILEQAARILQVPVPQLLQLGQTRESPETPSIVNQAALTLDVPVSSLFELQEKHRHKRLRVETQPTTPSTYAEKGAGLGGGVKAMQGSRQGSDDSSEHYSWAAMAASSQPPSYLGLSGPRIANAFAGFHTYDSNESYQNSQEDHHVPVTSAPHYYGATRVTSMGTPPTSANLPNTPLTGYDSGTPVTHLNQAGPVVSDTPIMVDNNYMASFAALPSPRHIPFDQQTGNKPVMYYQGNAINPMYSRPAPNDQHTAAVVPFHPTAHVMENVSGYRAYQNSPETQSPSSSHTGAADDVPLGYDVFPAYVPQAHLVDSSGAPIEFHNRPQDFELVYTTHRAPPAKRGPFKDRGERDLTAETRKVGSCIRCRMQRIRCNIDINDRKGCCLTCKKVANTSKVWRLPCLRLKINNIVLSKIGQVRGFEWTSRWKDSTVADDISSWASLETRTIHVTEGFTGSSVALRVRQFVPQAGDSLERSWVGPDGTKRSVHIPHFAVVDMDATKAVLDKYIRNGIWEMCKKVIGPSKALIWNTYALALKRANSPAVDKKEQELLKSTLELWMSIRLTTNSFEIVGEETLGMPQDIMDETSPLCGKIPLPPVLGAQLDSILIHQIQAKFRHDTLELLQKMTQENKARTWLTTYLVTFILLHNIALVIRHDAGYARKHGMQRRFAREDKVREYYMGATTLLAYSHYRGGSKIFASDVRDDDLRLHSGEDGASLIAYTRRYAKDSECDWKNMLHNSDIEDEYFFISQLYEQNWMPREWPF</sequence>
<feature type="region of interest" description="Disordered" evidence="2">
    <location>
        <begin position="41"/>
        <end position="73"/>
    </location>
</feature>